<sequence length="915" mass="100830">MIGLGHSGGEIPTVTDLLFRAAETCPHANVRHIADDNLDHSVVRTYPALVDEALHLLGGLRTRGLRPGDTVALLLERLQDFVPAFWACVLGGFVPCPLTPPTDSSELPARLDHLNGLLAGPLLVTTADLQRTLPATELVTASVAELSANARETTVHRARPEEVALLMLTSGSTGSAKAVRLTHHNLLASLRGKTGRLEVTARDVTLNWVPFDHIAAVEFHLMPLYAGAPQIQVEPQVILGDPLRLLRLVDTHRVTMTFAPNFLLAQIVKAVARGGHRPVELSSLRHLISGGEAVVCATARDFLDRLARFGLARNALVPAFGMTETCAGSVFSTQFPDVDAGLEFASLGLPIAGLQMRIVDDNDVPLADGEAGDLQVRGPMVFDGYLDNDEANRAAFTTDSWFRTGDRGEIHDGRLSLVGRGKDSIIVNGVSYYSHDLETVLERMEGVEASSVAAFPTRRRHGDTEQLVVVFSPRAPFRDDTALRRLLSAIRDRVVLHWGFRPALVLPLPSSTIPRTSLGKIQRSRLRQWLEAGDLARHVDRVGALLQGRPDDHRAPDTETEVVLADVYAEVFGLEPGAVSATANFLDLGGTSLEILRLKRRVEQRFGMRDLPMSWLLRAPTVQDLAGHLDAHPTAQDYDPLVPLQRSGHKTPLFCVHPGVGEVLVFVNLATCFANERPFYALRARGFGAGESYFSSFAEMVDCYVRAIRAEQPTGPYAVAGYSYGGVVAFEIAKELEATGERVAFLGILNIPPRIRHRMHELDFTEGAVNLAFFLSLVSREQAAELPRQLRDGLSRQEQLKHLLELAPQRRLNELDLDPDKFAAWVEVAQSLVRLGRTYEPSGTVRSASVFYAEPLRGTKQEWLDTQIREWDTFARQPNRYIEVPGEHYTLMGTRHLATFHDILRKELDLVLGED</sequence>
<dbReference type="SMART" id="SM00824">
    <property type="entry name" value="PKS_TE"/>
    <property type="match status" value="1"/>
</dbReference>
<evidence type="ECO:0000313" key="7">
    <source>
        <dbReference type="Proteomes" id="UP000637578"/>
    </source>
</evidence>
<keyword evidence="7" id="KW-1185">Reference proteome</keyword>
<dbReference type="GO" id="GO:0005886">
    <property type="term" value="C:plasma membrane"/>
    <property type="evidence" value="ECO:0007669"/>
    <property type="project" value="TreeGrafter"/>
</dbReference>
<gene>
    <name evidence="6" type="ORF">GCM10012275_47560</name>
</gene>
<evidence type="ECO:0000256" key="3">
    <source>
        <dbReference type="ARBA" id="ARBA00022450"/>
    </source>
</evidence>
<dbReference type="Gene3D" id="3.40.50.1820">
    <property type="entry name" value="alpha/beta hydrolase"/>
    <property type="match status" value="1"/>
</dbReference>
<evidence type="ECO:0000259" key="5">
    <source>
        <dbReference type="PROSITE" id="PS50075"/>
    </source>
</evidence>
<dbReference type="InterPro" id="IPR029058">
    <property type="entry name" value="AB_hydrolase_fold"/>
</dbReference>
<evidence type="ECO:0000256" key="1">
    <source>
        <dbReference type="ARBA" id="ARBA00001957"/>
    </source>
</evidence>
<dbReference type="PROSITE" id="PS00455">
    <property type="entry name" value="AMP_BINDING"/>
    <property type="match status" value="1"/>
</dbReference>
<dbReference type="Gene3D" id="1.10.1200.10">
    <property type="entry name" value="ACP-like"/>
    <property type="match status" value="1"/>
</dbReference>
<dbReference type="SUPFAM" id="SSF47336">
    <property type="entry name" value="ACP-like"/>
    <property type="match status" value="1"/>
</dbReference>
<dbReference type="InterPro" id="IPR000873">
    <property type="entry name" value="AMP-dep_synth/lig_dom"/>
</dbReference>
<accession>A0A8J3CGB7</accession>
<dbReference type="Gene3D" id="3.40.50.12780">
    <property type="entry name" value="N-terminal domain of ligase-like"/>
    <property type="match status" value="1"/>
</dbReference>
<dbReference type="Pfam" id="PF00550">
    <property type="entry name" value="PP-binding"/>
    <property type="match status" value="1"/>
</dbReference>
<dbReference type="Gene3D" id="3.30.300.30">
    <property type="match status" value="1"/>
</dbReference>
<keyword evidence="4" id="KW-0597">Phosphoprotein</keyword>
<dbReference type="InterPro" id="IPR045851">
    <property type="entry name" value="AMP-bd_C_sf"/>
</dbReference>
<dbReference type="PANTHER" id="PTHR22754">
    <property type="entry name" value="DISCO-INTERACTING PROTEIN 2 DIP2 -RELATED"/>
    <property type="match status" value="1"/>
</dbReference>
<dbReference type="GO" id="GO:0006633">
    <property type="term" value="P:fatty acid biosynthetic process"/>
    <property type="evidence" value="ECO:0007669"/>
    <property type="project" value="TreeGrafter"/>
</dbReference>
<dbReference type="GO" id="GO:0070566">
    <property type="term" value="F:adenylyltransferase activity"/>
    <property type="evidence" value="ECO:0007669"/>
    <property type="project" value="TreeGrafter"/>
</dbReference>
<evidence type="ECO:0000256" key="2">
    <source>
        <dbReference type="ARBA" id="ARBA00006432"/>
    </source>
</evidence>
<comment type="similarity">
    <text evidence="2">Belongs to the ATP-dependent AMP-binding enzyme family.</text>
</comment>
<dbReference type="Pfam" id="PF00975">
    <property type="entry name" value="Thioesterase"/>
    <property type="match status" value="1"/>
</dbReference>
<dbReference type="PROSITE" id="PS50075">
    <property type="entry name" value="CARRIER"/>
    <property type="match status" value="1"/>
</dbReference>
<dbReference type="Pfam" id="PF00501">
    <property type="entry name" value="AMP-binding"/>
    <property type="match status" value="1"/>
</dbReference>
<dbReference type="InterPro" id="IPR009081">
    <property type="entry name" value="PP-bd_ACP"/>
</dbReference>
<comment type="cofactor">
    <cofactor evidence="1">
        <name>pantetheine 4'-phosphate</name>
        <dbReference type="ChEBI" id="CHEBI:47942"/>
    </cofactor>
</comment>
<dbReference type="InterPro" id="IPR036736">
    <property type="entry name" value="ACP-like_sf"/>
</dbReference>
<dbReference type="Proteomes" id="UP000637578">
    <property type="component" value="Unassembled WGS sequence"/>
</dbReference>
<dbReference type="InterPro" id="IPR001031">
    <property type="entry name" value="Thioesterase"/>
</dbReference>
<dbReference type="InterPro" id="IPR020806">
    <property type="entry name" value="PKS_PP-bd"/>
</dbReference>
<dbReference type="SMART" id="SM00823">
    <property type="entry name" value="PKS_PP"/>
    <property type="match status" value="1"/>
</dbReference>
<reference evidence="6" key="2">
    <citation type="submission" date="2020-09" db="EMBL/GenBank/DDBJ databases">
        <authorList>
            <person name="Sun Q."/>
            <person name="Zhou Y."/>
        </authorList>
    </citation>
    <scope>NUCLEOTIDE SEQUENCE</scope>
    <source>
        <strain evidence="6">CGMCC 4.5737</strain>
    </source>
</reference>
<dbReference type="PANTHER" id="PTHR22754:SF32">
    <property type="entry name" value="DISCO-INTERACTING PROTEIN 2"/>
    <property type="match status" value="1"/>
</dbReference>
<proteinExistence type="inferred from homology"/>
<dbReference type="EMBL" id="BMMK01000027">
    <property type="protein sequence ID" value="GGM71589.1"/>
    <property type="molecule type" value="Genomic_DNA"/>
</dbReference>
<dbReference type="InterPro" id="IPR020845">
    <property type="entry name" value="AMP-binding_CS"/>
</dbReference>
<dbReference type="GO" id="GO:0031177">
    <property type="term" value="F:phosphopantetheine binding"/>
    <property type="evidence" value="ECO:0007669"/>
    <property type="project" value="InterPro"/>
</dbReference>
<feature type="domain" description="Carrier" evidence="5">
    <location>
        <begin position="555"/>
        <end position="633"/>
    </location>
</feature>
<evidence type="ECO:0000313" key="6">
    <source>
        <dbReference type="EMBL" id="GGM71589.1"/>
    </source>
</evidence>
<evidence type="ECO:0000256" key="4">
    <source>
        <dbReference type="ARBA" id="ARBA00022553"/>
    </source>
</evidence>
<organism evidence="6 7">
    <name type="scientific">Longimycelium tulufanense</name>
    <dbReference type="NCBI Taxonomy" id="907463"/>
    <lineage>
        <taxon>Bacteria</taxon>
        <taxon>Bacillati</taxon>
        <taxon>Actinomycetota</taxon>
        <taxon>Actinomycetes</taxon>
        <taxon>Pseudonocardiales</taxon>
        <taxon>Pseudonocardiaceae</taxon>
        <taxon>Longimycelium</taxon>
    </lineage>
</organism>
<reference evidence="6" key="1">
    <citation type="journal article" date="2014" name="Int. J. Syst. Evol. Microbiol.">
        <title>Complete genome sequence of Corynebacterium casei LMG S-19264T (=DSM 44701T), isolated from a smear-ripened cheese.</title>
        <authorList>
            <consortium name="US DOE Joint Genome Institute (JGI-PGF)"/>
            <person name="Walter F."/>
            <person name="Albersmeier A."/>
            <person name="Kalinowski J."/>
            <person name="Ruckert C."/>
        </authorList>
    </citation>
    <scope>NUCLEOTIDE SEQUENCE</scope>
    <source>
        <strain evidence="6">CGMCC 4.5737</strain>
    </source>
</reference>
<keyword evidence="3" id="KW-0596">Phosphopantetheine</keyword>
<dbReference type="AlphaFoldDB" id="A0A8J3CGB7"/>
<dbReference type="SUPFAM" id="SSF53474">
    <property type="entry name" value="alpha/beta-Hydrolases"/>
    <property type="match status" value="1"/>
</dbReference>
<protein>
    <submittedName>
        <fullName evidence="6">Peptide synthase</fullName>
    </submittedName>
</protein>
<dbReference type="SUPFAM" id="SSF56801">
    <property type="entry name" value="Acetyl-CoA synthetase-like"/>
    <property type="match status" value="1"/>
</dbReference>
<dbReference type="InterPro" id="IPR020802">
    <property type="entry name" value="TesA-like"/>
</dbReference>
<dbReference type="InterPro" id="IPR042099">
    <property type="entry name" value="ANL_N_sf"/>
</dbReference>
<comment type="caution">
    <text evidence="6">The sequence shown here is derived from an EMBL/GenBank/DDBJ whole genome shotgun (WGS) entry which is preliminary data.</text>
</comment>
<name>A0A8J3CGB7_9PSEU</name>